<accession>A0ABN7VV74</accession>
<dbReference type="Proteomes" id="UP000789901">
    <property type="component" value="Unassembled WGS sequence"/>
</dbReference>
<evidence type="ECO:0000313" key="1">
    <source>
        <dbReference type="EMBL" id="CAG8798632.1"/>
    </source>
</evidence>
<keyword evidence="2" id="KW-1185">Reference proteome</keyword>
<dbReference type="EMBL" id="CAJVQB010022034">
    <property type="protein sequence ID" value="CAG8798632.1"/>
    <property type="molecule type" value="Genomic_DNA"/>
</dbReference>
<gene>
    <name evidence="1" type="ORF">GMARGA_LOCUS22639</name>
</gene>
<feature type="non-terminal residue" evidence="1">
    <location>
        <position position="98"/>
    </location>
</feature>
<reference evidence="1 2" key="1">
    <citation type="submission" date="2021-06" db="EMBL/GenBank/DDBJ databases">
        <authorList>
            <person name="Kallberg Y."/>
            <person name="Tangrot J."/>
            <person name="Rosling A."/>
        </authorList>
    </citation>
    <scope>NUCLEOTIDE SEQUENCE [LARGE SCALE GENOMIC DNA]</scope>
    <source>
        <strain evidence="1 2">120-4 pot B 10/14</strain>
    </source>
</reference>
<protein>
    <submittedName>
        <fullName evidence="1">6747_t:CDS:1</fullName>
    </submittedName>
</protein>
<name>A0ABN7VV74_GIGMA</name>
<organism evidence="1 2">
    <name type="scientific">Gigaspora margarita</name>
    <dbReference type="NCBI Taxonomy" id="4874"/>
    <lineage>
        <taxon>Eukaryota</taxon>
        <taxon>Fungi</taxon>
        <taxon>Fungi incertae sedis</taxon>
        <taxon>Mucoromycota</taxon>
        <taxon>Glomeromycotina</taxon>
        <taxon>Glomeromycetes</taxon>
        <taxon>Diversisporales</taxon>
        <taxon>Gigasporaceae</taxon>
        <taxon>Gigaspora</taxon>
    </lineage>
</organism>
<evidence type="ECO:0000313" key="2">
    <source>
        <dbReference type="Proteomes" id="UP000789901"/>
    </source>
</evidence>
<proteinExistence type="predicted"/>
<comment type="caution">
    <text evidence="1">The sequence shown here is derived from an EMBL/GenBank/DDBJ whole genome shotgun (WGS) entry which is preliminary data.</text>
</comment>
<sequence>MCMLRVDLDCVGFDLEVLSNKMEKGWYEDLSTLGRLLYIFVLKSISIPEEDVFIGVDEVEVIGKDFEVFAFLLLVTVLSLSPCLDRRVSKLKESGSVL</sequence>